<reference evidence="2" key="1">
    <citation type="submission" date="2014-09" db="EMBL/GenBank/DDBJ databases">
        <authorList>
            <person name="Magalhaes I.L.F."/>
            <person name="Oliveira U."/>
            <person name="Santos F.R."/>
            <person name="Vidigal T.H.D.A."/>
            <person name="Brescovit A.D."/>
            <person name="Santos A.J."/>
        </authorList>
    </citation>
    <scope>NUCLEOTIDE SEQUENCE</scope>
    <source>
        <tissue evidence="2">Shoot tissue taken approximately 20 cm above the soil surface</tissue>
    </source>
</reference>
<sequence>MASRSCKSIVPRHSNKMQPYKGKRENEKKSPDLQPPEQPHGHLCTGHHNWCEHDHRLRARDAPSASTVEAPIAAAHATASTTSSSSRGDSSHGGRASTRSTSPLAAASKRREMGGLAAGIRPRSAGSRRHPPPYRSPSHLLKSSNGVTGSGCSSSRTAPLPPPPLKCAKATTYAGQIRTLPMRPPPWSCTACRI</sequence>
<feature type="compositionally biased region" description="Low complexity" evidence="1">
    <location>
        <begin position="75"/>
        <end position="97"/>
    </location>
</feature>
<feature type="compositionally biased region" description="Polar residues" evidence="1">
    <location>
        <begin position="141"/>
        <end position="157"/>
    </location>
</feature>
<accession>A0A0A8XNG8</accession>
<feature type="region of interest" description="Disordered" evidence="1">
    <location>
        <begin position="75"/>
        <end position="164"/>
    </location>
</feature>
<proteinExistence type="predicted"/>
<dbReference type="AlphaFoldDB" id="A0A0A8XNG8"/>
<feature type="compositionally biased region" description="Basic and acidic residues" evidence="1">
    <location>
        <begin position="22"/>
        <end position="31"/>
    </location>
</feature>
<reference evidence="2" key="2">
    <citation type="journal article" date="2015" name="Data Brief">
        <title>Shoot transcriptome of the giant reed, Arundo donax.</title>
        <authorList>
            <person name="Barrero R.A."/>
            <person name="Guerrero F.D."/>
            <person name="Moolhuijzen P."/>
            <person name="Goolsby J.A."/>
            <person name="Tidwell J."/>
            <person name="Bellgard S.E."/>
            <person name="Bellgard M.I."/>
        </authorList>
    </citation>
    <scope>NUCLEOTIDE SEQUENCE</scope>
    <source>
        <tissue evidence="2">Shoot tissue taken approximately 20 cm above the soil surface</tissue>
    </source>
</reference>
<protein>
    <submittedName>
        <fullName evidence="2">Uncharacterized protein</fullName>
    </submittedName>
</protein>
<name>A0A0A8XNG8_ARUDO</name>
<organism evidence="2">
    <name type="scientific">Arundo donax</name>
    <name type="common">Giant reed</name>
    <name type="synonym">Donax arundinaceus</name>
    <dbReference type="NCBI Taxonomy" id="35708"/>
    <lineage>
        <taxon>Eukaryota</taxon>
        <taxon>Viridiplantae</taxon>
        <taxon>Streptophyta</taxon>
        <taxon>Embryophyta</taxon>
        <taxon>Tracheophyta</taxon>
        <taxon>Spermatophyta</taxon>
        <taxon>Magnoliopsida</taxon>
        <taxon>Liliopsida</taxon>
        <taxon>Poales</taxon>
        <taxon>Poaceae</taxon>
        <taxon>PACMAD clade</taxon>
        <taxon>Arundinoideae</taxon>
        <taxon>Arundineae</taxon>
        <taxon>Arundo</taxon>
    </lineage>
</organism>
<dbReference type="EMBL" id="GBRH01283024">
    <property type="protein sequence ID" value="JAD14871.1"/>
    <property type="molecule type" value="Transcribed_RNA"/>
</dbReference>
<evidence type="ECO:0000313" key="2">
    <source>
        <dbReference type="EMBL" id="JAD14871.1"/>
    </source>
</evidence>
<evidence type="ECO:0000256" key="1">
    <source>
        <dbReference type="SAM" id="MobiDB-lite"/>
    </source>
</evidence>
<feature type="region of interest" description="Disordered" evidence="1">
    <location>
        <begin position="1"/>
        <end position="46"/>
    </location>
</feature>